<accession>I8RKK9</accession>
<feature type="region of interest" description="A; substrate-binding" evidence="10">
    <location>
        <begin position="1"/>
        <end position="359"/>
    </location>
</feature>
<dbReference type="Pfam" id="PF00183">
    <property type="entry name" value="HSP90"/>
    <property type="match status" value="1"/>
</dbReference>
<proteinExistence type="inferred from homology"/>
<evidence type="ECO:0000256" key="4">
    <source>
        <dbReference type="ARBA" id="ARBA00022741"/>
    </source>
</evidence>
<evidence type="ECO:0000256" key="9">
    <source>
        <dbReference type="ARBA" id="ARBA00070675"/>
    </source>
</evidence>
<dbReference type="InterPro" id="IPR019805">
    <property type="entry name" value="Heat_shock_protein_90_CS"/>
</dbReference>
<comment type="caution">
    <text evidence="13">The sequence shown here is derived from an EMBL/GenBank/DDBJ whole genome shotgun (WGS) entry which is preliminary data.</text>
</comment>
<name>I8RKK9_9FIRM</name>
<dbReference type="RefSeq" id="WP_007933436.1">
    <property type="nucleotide sequence ID" value="NZ_AKVJ01000022.1"/>
</dbReference>
<evidence type="ECO:0000256" key="7">
    <source>
        <dbReference type="ARBA" id="ARBA00023186"/>
    </source>
</evidence>
<dbReference type="PROSITE" id="PS00298">
    <property type="entry name" value="HSP90"/>
    <property type="match status" value="1"/>
</dbReference>
<evidence type="ECO:0000256" key="10">
    <source>
        <dbReference type="HAMAP-Rule" id="MF_00505"/>
    </source>
</evidence>
<dbReference type="NCBIfam" id="NF003555">
    <property type="entry name" value="PRK05218.1"/>
    <property type="match status" value="1"/>
</dbReference>
<dbReference type="SMART" id="SM00387">
    <property type="entry name" value="HATPase_c"/>
    <property type="match status" value="1"/>
</dbReference>
<dbReference type="InterPro" id="IPR036890">
    <property type="entry name" value="HATPase_C_sf"/>
</dbReference>
<keyword evidence="7 10" id="KW-0143">Chaperone</keyword>
<feature type="binding site" evidence="11">
    <location>
        <begin position="127"/>
        <end position="132"/>
    </location>
    <ligand>
        <name>ATP</name>
        <dbReference type="ChEBI" id="CHEBI:30616"/>
    </ligand>
</feature>
<keyword evidence="5 10" id="KW-0067">ATP-binding</keyword>
<dbReference type="InterPro" id="IPR037196">
    <property type="entry name" value="HSP90_C"/>
</dbReference>
<dbReference type="Gene3D" id="3.40.50.11260">
    <property type="match status" value="1"/>
</dbReference>
<evidence type="ECO:0000256" key="3">
    <source>
        <dbReference type="ARBA" id="ARBA00022490"/>
    </source>
</evidence>
<dbReference type="FunFam" id="3.30.230.80:FF:000002">
    <property type="entry name" value="Molecular chaperone HtpG"/>
    <property type="match status" value="1"/>
</dbReference>
<dbReference type="HAMAP" id="MF_00505">
    <property type="entry name" value="HSP90"/>
    <property type="match status" value="1"/>
</dbReference>
<gene>
    <name evidence="10" type="primary">htpG</name>
    <name evidence="13" type="ORF">FB4_0470</name>
</gene>
<comment type="similarity">
    <text evidence="2 10">Belongs to the heat shock protein 90 family.</text>
</comment>
<feature type="binding site" evidence="11">
    <location>
        <position position="177"/>
    </location>
    <ligand>
        <name>ATP</name>
        <dbReference type="ChEBI" id="CHEBI:30616"/>
    </ligand>
</feature>
<reference evidence="13 14" key="1">
    <citation type="journal article" date="2012" name="J. Bacteriol.">
        <title>Draft Genome Sequences for Two Metal-Reducing Pelosinus fermentans Strains Isolated from a Cr(VI)-Contaminated Site and for Type Strain R7.</title>
        <authorList>
            <person name="Brown S.D."/>
            <person name="Podar M."/>
            <person name="Klingeman D.M."/>
            <person name="Johnson C.M."/>
            <person name="Yang Z.K."/>
            <person name="Utturkar S.M."/>
            <person name="Land M.L."/>
            <person name="Mosher J.J."/>
            <person name="Hurt R.A.Jr."/>
            <person name="Phelps T.J."/>
            <person name="Palumbo A.V."/>
            <person name="Arkin A.P."/>
            <person name="Hazen T.C."/>
            <person name="Elias D.A."/>
        </authorList>
    </citation>
    <scope>NUCLEOTIDE SEQUENCE [LARGE SCALE GENOMIC DNA]</scope>
    <source>
        <strain evidence="13 14">B4</strain>
    </source>
</reference>
<dbReference type="Pfam" id="PF13589">
    <property type="entry name" value="HATPase_c_3"/>
    <property type="match status" value="1"/>
</dbReference>
<dbReference type="InterPro" id="IPR020568">
    <property type="entry name" value="Ribosomal_Su5_D2-typ_SF"/>
</dbReference>
<keyword evidence="3 10" id="KW-0963">Cytoplasm</keyword>
<comment type="subcellular location">
    <subcellularLocation>
        <location evidence="1 10">Cytoplasm</location>
    </subcellularLocation>
</comment>
<keyword evidence="4 10" id="KW-0547">Nucleotide-binding</keyword>
<dbReference type="Gene3D" id="1.20.120.790">
    <property type="entry name" value="Heat shock protein 90, C-terminal domain"/>
    <property type="match status" value="1"/>
</dbReference>
<feature type="region of interest" description="C" evidence="10">
    <location>
        <begin position="575"/>
        <end position="653"/>
    </location>
</feature>
<dbReference type="GO" id="GO:0016887">
    <property type="term" value="F:ATP hydrolysis activity"/>
    <property type="evidence" value="ECO:0007669"/>
    <property type="project" value="InterPro"/>
</dbReference>
<organism evidence="13 14">
    <name type="scientific">Pelosinus fermentans B4</name>
    <dbReference type="NCBI Taxonomy" id="1149862"/>
    <lineage>
        <taxon>Bacteria</taxon>
        <taxon>Bacillati</taxon>
        <taxon>Bacillota</taxon>
        <taxon>Negativicutes</taxon>
        <taxon>Selenomonadales</taxon>
        <taxon>Sporomusaceae</taxon>
        <taxon>Pelosinus</taxon>
    </lineage>
</organism>
<dbReference type="AlphaFoldDB" id="I8RKK9"/>
<feature type="binding site" evidence="11">
    <location>
        <begin position="104"/>
        <end position="105"/>
    </location>
    <ligand>
        <name>ATP</name>
        <dbReference type="ChEBI" id="CHEBI:30616"/>
    </ligand>
</feature>
<dbReference type="FunFam" id="3.30.565.10:FF:000009">
    <property type="entry name" value="Molecular chaperone HtpG"/>
    <property type="match status" value="1"/>
</dbReference>
<feature type="binding site" evidence="11">
    <location>
        <position position="38"/>
    </location>
    <ligand>
        <name>ATP</name>
        <dbReference type="ChEBI" id="CHEBI:30616"/>
    </ligand>
</feature>
<keyword evidence="14" id="KW-1185">Reference proteome</keyword>
<dbReference type="GO" id="GO:0005524">
    <property type="term" value="F:ATP binding"/>
    <property type="evidence" value="ECO:0007669"/>
    <property type="project" value="UniProtKB-UniRule"/>
</dbReference>
<evidence type="ECO:0000256" key="8">
    <source>
        <dbReference type="ARBA" id="ARBA00058590"/>
    </source>
</evidence>
<dbReference type="SUPFAM" id="SSF54211">
    <property type="entry name" value="Ribosomal protein S5 domain 2-like"/>
    <property type="match status" value="1"/>
</dbReference>
<dbReference type="EMBL" id="AKVJ01000022">
    <property type="protein sequence ID" value="EIW18945.1"/>
    <property type="molecule type" value="Genomic_DNA"/>
</dbReference>
<dbReference type="GO" id="GO:0005737">
    <property type="term" value="C:cytoplasm"/>
    <property type="evidence" value="ECO:0007669"/>
    <property type="project" value="UniProtKB-SubCell"/>
</dbReference>
<dbReference type="SUPFAM" id="SSF110942">
    <property type="entry name" value="HSP90 C-terminal domain"/>
    <property type="match status" value="1"/>
</dbReference>
<evidence type="ECO:0000259" key="12">
    <source>
        <dbReference type="SMART" id="SM00387"/>
    </source>
</evidence>
<feature type="binding site" evidence="11">
    <location>
        <position position="42"/>
    </location>
    <ligand>
        <name>ATP</name>
        <dbReference type="ChEBI" id="CHEBI:30616"/>
    </ligand>
</feature>
<dbReference type="GO" id="GO:0140662">
    <property type="term" value="F:ATP-dependent protein folding chaperone"/>
    <property type="evidence" value="ECO:0007669"/>
    <property type="project" value="InterPro"/>
</dbReference>
<dbReference type="Gene3D" id="3.30.230.80">
    <property type="match status" value="1"/>
</dbReference>
<sequence>MSQEPINKQTREFQAETKQLLDLMIHSIYTNKEIFLRELISNASDAIDKIRFESLTNHDLLEGQSDFEIFIVPDESTHTLTISDNGIGMTYDEVVENIGTIAKSGTKSFLEKLKEKETATDNELIGQFGVGFYSAFMVSDKVTLITRAPGQAKGVKWQSSGDGTYTIEEVEKETRGTTIIITLNDEFTTADGSKENFLDRYTIENLIKKYSDYIRYPIKMSFIKEEKPKDEEGKVIEDAPATQTVEVRTLNSMTPLWTRNKNDISAEEYHTFYKNLFHDWEDPLKLIHSKAEGTVEYTSLLFIPSRAPFDLYTQKSSSGIRLYSKQIFIMDNCQDLLPEYLRFVKGLVDSPDFSLNISRELLQHSKQLKLIGKNLEKSVLKTLENLLTNERPTYEKFWKEFGKALKVGAYTDFQSRDKLKDLLLFSSSHATEELTTLHDYIERMSENQKVIYYATGKDRASVERLPQMELLKEKGIEVLYLYDQVDEFTIDALQEYKEKKFQSISRGELNLDDIDSPEAKKDTEAILKENESLIKAIKEHLKGKIADVKISNRLKSSAVCLVSDDNGISLSMEQILSEMNNTMYKASRILELNPNHDVFTVLKDLHEATPDSEAFKDYCDLLYVQAMLIEGLLPEDPISFANKVSNLMARKDK</sequence>
<evidence type="ECO:0000313" key="14">
    <source>
        <dbReference type="Proteomes" id="UP000004324"/>
    </source>
</evidence>
<protein>
    <recommendedName>
        <fullName evidence="9 10">Chaperone protein HtpG</fullName>
    </recommendedName>
    <alternativeName>
        <fullName evidence="10">Heat shock protein HtpG</fullName>
    </alternativeName>
    <alternativeName>
        <fullName evidence="10">High temperature protein G</fullName>
    </alternativeName>
</protein>
<dbReference type="PIRSF" id="PIRSF002583">
    <property type="entry name" value="Hsp90"/>
    <property type="match status" value="1"/>
</dbReference>
<comment type="caution">
    <text evidence="10">Lacks conserved residue(s) required for the propagation of feature annotation.</text>
</comment>
<dbReference type="PRINTS" id="PR00775">
    <property type="entry name" value="HEATSHOCK90"/>
</dbReference>
<feature type="binding site" evidence="11">
    <location>
        <position position="84"/>
    </location>
    <ligand>
        <name>ATP</name>
        <dbReference type="ChEBI" id="CHEBI:30616"/>
    </ligand>
</feature>
<feature type="binding site" evidence="11">
    <location>
        <position position="103"/>
    </location>
    <ligand>
        <name>ATP</name>
        <dbReference type="ChEBI" id="CHEBI:30616"/>
    </ligand>
</feature>
<comment type="subunit">
    <text evidence="10">Homodimer.</text>
</comment>
<feature type="binding site" evidence="11">
    <location>
        <position position="359"/>
    </location>
    <ligand>
        <name>ATP</name>
        <dbReference type="ChEBI" id="CHEBI:30616"/>
    </ligand>
</feature>
<dbReference type="GO" id="GO:0051082">
    <property type="term" value="F:unfolded protein binding"/>
    <property type="evidence" value="ECO:0007669"/>
    <property type="project" value="UniProtKB-UniRule"/>
</dbReference>
<dbReference type="PATRIC" id="fig|1149862.3.peg.1894"/>
<comment type="function">
    <text evidence="8 10">Molecular chaperone. Has ATPase activity.</text>
</comment>
<dbReference type="InterPro" id="IPR001404">
    <property type="entry name" value="Hsp90_fam"/>
</dbReference>
<dbReference type="CDD" id="cd16927">
    <property type="entry name" value="HATPase_Hsp90-like"/>
    <property type="match status" value="1"/>
</dbReference>
<dbReference type="InterPro" id="IPR020575">
    <property type="entry name" value="Hsp90_N"/>
</dbReference>
<keyword evidence="6 10" id="KW-0346">Stress response</keyword>
<feature type="binding site" evidence="11">
    <location>
        <position position="89"/>
    </location>
    <ligand>
        <name>ATP</name>
        <dbReference type="ChEBI" id="CHEBI:30616"/>
    </ligand>
</feature>
<evidence type="ECO:0000256" key="2">
    <source>
        <dbReference type="ARBA" id="ARBA00008239"/>
    </source>
</evidence>
<evidence type="ECO:0000256" key="1">
    <source>
        <dbReference type="ARBA" id="ARBA00004496"/>
    </source>
</evidence>
<dbReference type="InterPro" id="IPR003594">
    <property type="entry name" value="HATPase_dom"/>
</dbReference>
<dbReference type="Proteomes" id="UP000004324">
    <property type="component" value="Unassembled WGS sequence"/>
</dbReference>
<dbReference type="OrthoDB" id="9802640at2"/>
<dbReference type="PANTHER" id="PTHR11528">
    <property type="entry name" value="HEAT SHOCK PROTEIN 90 FAMILY MEMBER"/>
    <property type="match status" value="1"/>
</dbReference>
<dbReference type="SUPFAM" id="SSF55874">
    <property type="entry name" value="ATPase domain of HSP90 chaperone/DNA topoisomerase II/histidine kinase"/>
    <property type="match status" value="1"/>
</dbReference>
<feature type="binding site" evidence="11">
    <location>
        <position position="97"/>
    </location>
    <ligand>
        <name>ATP</name>
        <dbReference type="ChEBI" id="CHEBI:30616"/>
    </ligand>
</feature>
<evidence type="ECO:0000256" key="6">
    <source>
        <dbReference type="ARBA" id="ARBA00023016"/>
    </source>
</evidence>
<feature type="domain" description="Histidine kinase/HSP90-like ATPase" evidence="12">
    <location>
        <begin position="31"/>
        <end position="187"/>
    </location>
</feature>
<evidence type="ECO:0000256" key="5">
    <source>
        <dbReference type="ARBA" id="ARBA00022840"/>
    </source>
</evidence>
<evidence type="ECO:0000313" key="13">
    <source>
        <dbReference type="EMBL" id="EIW18945.1"/>
    </source>
</evidence>
<evidence type="ECO:0000256" key="11">
    <source>
        <dbReference type="PIRSR" id="PIRSR002583-1"/>
    </source>
</evidence>
<dbReference type="Gene3D" id="3.30.565.10">
    <property type="entry name" value="Histidine kinase-like ATPase, C-terminal domain"/>
    <property type="match status" value="1"/>
</dbReference>